<proteinExistence type="predicted"/>
<organism evidence="2 3">
    <name type="scientific">Puccinia coronata f. sp. avenae</name>
    <dbReference type="NCBI Taxonomy" id="200324"/>
    <lineage>
        <taxon>Eukaryota</taxon>
        <taxon>Fungi</taxon>
        <taxon>Dikarya</taxon>
        <taxon>Basidiomycota</taxon>
        <taxon>Pucciniomycotina</taxon>
        <taxon>Pucciniomycetes</taxon>
        <taxon>Pucciniales</taxon>
        <taxon>Pucciniaceae</taxon>
        <taxon>Puccinia</taxon>
    </lineage>
</organism>
<gene>
    <name evidence="2" type="ORF">PCANC_03345</name>
</gene>
<evidence type="ECO:0000256" key="1">
    <source>
        <dbReference type="SAM" id="MobiDB-lite"/>
    </source>
</evidence>
<dbReference type="AlphaFoldDB" id="A0A2N5T8U6"/>
<feature type="compositionally biased region" description="Low complexity" evidence="1">
    <location>
        <begin position="102"/>
        <end position="113"/>
    </location>
</feature>
<evidence type="ECO:0000313" key="2">
    <source>
        <dbReference type="EMBL" id="PLW21913.1"/>
    </source>
</evidence>
<keyword evidence="3" id="KW-1185">Reference proteome</keyword>
<accession>A0A2N5T8U6</accession>
<evidence type="ECO:0000313" key="3">
    <source>
        <dbReference type="Proteomes" id="UP000235388"/>
    </source>
</evidence>
<protein>
    <submittedName>
        <fullName evidence="2">Uncharacterized protein</fullName>
    </submittedName>
</protein>
<sequence length="140" mass="15716">MGLPAGPKRGTAIIWFLYTELLVMRRRPVPHVTRLYIRSPYRQLKDLEIRNIRDVKMLSRRIGATVRSCCTGLMQQQTAVSDVEEGTRWKAATQEIRDEASSLESRLSKSSLSADPQAGKGKPHSDAKSAIDGTSSHHHY</sequence>
<reference evidence="2 3" key="1">
    <citation type="submission" date="2017-11" db="EMBL/GenBank/DDBJ databases">
        <title>De novo assembly and phasing of dikaryotic genomes from two isolates of Puccinia coronata f. sp. avenae, the causal agent of oat crown rust.</title>
        <authorList>
            <person name="Miller M.E."/>
            <person name="Zhang Y."/>
            <person name="Omidvar V."/>
            <person name="Sperschneider J."/>
            <person name="Schwessinger B."/>
            <person name="Raley C."/>
            <person name="Palmer J.M."/>
            <person name="Garnica D."/>
            <person name="Upadhyaya N."/>
            <person name="Rathjen J."/>
            <person name="Taylor J.M."/>
            <person name="Park R.F."/>
            <person name="Dodds P.N."/>
            <person name="Hirsch C.D."/>
            <person name="Kianian S.F."/>
            <person name="Figueroa M."/>
        </authorList>
    </citation>
    <scope>NUCLEOTIDE SEQUENCE [LARGE SCALE GENOMIC DNA]</scope>
    <source>
        <strain evidence="2">12NC29</strain>
    </source>
</reference>
<feature type="region of interest" description="Disordered" evidence="1">
    <location>
        <begin position="100"/>
        <end position="140"/>
    </location>
</feature>
<comment type="caution">
    <text evidence="2">The sequence shown here is derived from an EMBL/GenBank/DDBJ whole genome shotgun (WGS) entry which is preliminary data.</text>
</comment>
<dbReference type="EMBL" id="PGCJ01000779">
    <property type="protein sequence ID" value="PLW21913.1"/>
    <property type="molecule type" value="Genomic_DNA"/>
</dbReference>
<name>A0A2N5T8U6_9BASI</name>
<dbReference type="Proteomes" id="UP000235388">
    <property type="component" value="Unassembled WGS sequence"/>
</dbReference>